<sequence length="94" mass="10222">MTASSSNNSACRSAGADRTAFSNVGTSPRSSSVPIVRRKYFKSLVRELANFLVADLDGLVRLVKRKLKKIQYRPHLLTGCLTQTGLTLDVAAKP</sequence>
<proteinExistence type="predicted"/>
<evidence type="ECO:0000313" key="3">
    <source>
        <dbReference type="Proteomes" id="UP001589568"/>
    </source>
</evidence>
<keyword evidence="3" id="KW-1185">Reference proteome</keyword>
<organism evidence="2 3">
    <name type="scientific">Nonomuraea salmonea</name>
    <dbReference type="NCBI Taxonomy" id="46181"/>
    <lineage>
        <taxon>Bacteria</taxon>
        <taxon>Bacillati</taxon>
        <taxon>Actinomycetota</taxon>
        <taxon>Actinomycetes</taxon>
        <taxon>Streptosporangiales</taxon>
        <taxon>Streptosporangiaceae</taxon>
        <taxon>Nonomuraea</taxon>
    </lineage>
</organism>
<dbReference type="EMBL" id="JBHMCF010000040">
    <property type="protein sequence ID" value="MFB9474925.1"/>
    <property type="molecule type" value="Genomic_DNA"/>
</dbReference>
<feature type="region of interest" description="Disordered" evidence="1">
    <location>
        <begin position="1"/>
        <end position="33"/>
    </location>
</feature>
<dbReference type="Proteomes" id="UP001589568">
    <property type="component" value="Unassembled WGS sequence"/>
</dbReference>
<gene>
    <name evidence="2" type="ORF">ACFFR3_35990</name>
</gene>
<reference evidence="2 3" key="1">
    <citation type="submission" date="2024-09" db="EMBL/GenBank/DDBJ databases">
        <authorList>
            <person name="Sun Q."/>
            <person name="Mori K."/>
        </authorList>
    </citation>
    <scope>NUCLEOTIDE SEQUENCE [LARGE SCALE GENOMIC DNA]</scope>
    <source>
        <strain evidence="2 3">JCM 3324</strain>
    </source>
</reference>
<accession>A0ABV5NX78</accession>
<feature type="compositionally biased region" description="Low complexity" evidence="1">
    <location>
        <begin position="1"/>
        <end position="16"/>
    </location>
</feature>
<evidence type="ECO:0008006" key="4">
    <source>
        <dbReference type="Google" id="ProtNLM"/>
    </source>
</evidence>
<evidence type="ECO:0000256" key="1">
    <source>
        <dbReference type="SAM" id="MobiDB-lite"/>
    </source>
</evidence>
<evidence type="ECO:0000313" key="2">
    <source>
        <dbReference type="EMBL" id="MFB9474925.1"/>
    </source>
</evidence>
<name>A0ABV5NX78_9ACTN</name>
<protein>
    <recommendedName>
        <fullName evidence="4">Transposase DDE domain-containing protein</fullName>
    </recommendedName>
</protein>
<dbReference type="RefSeq" id="WP_379484594.1">
    <property type="nucleotide sequence ID" value="NZ_JBHMCF010000040.1"/>
</dbReference>
<comment type="caution">
    <text evidence="2">The sequence shown here is derived from an EMBL/GenBank/DDBJ whole genome shotgun (WGS) entry which is preliminary data.</text>
</comment>